<comment type="caution">
    <text evidence="7">The sequence shown here is derived from an EMBL/GenBank/DDBJ whole genome shotgun (WGS) entry which is preliminary data.</text>
</comment>
<protein>
    <submittedName>
        <fullName evidence="7">MipA/OmpV family protein</fullName>
    </submittedName>
</protein>
<keyword evidence="3 6" id="KW-0732">Signal</keyword>
<dbReference type="Pfam" id="PF06629">
    <property type="entry name" value="MipA"/>
    <property type="match status" value="1"/>
</dbReference>
<evidence type="ECO:0000256" key="6">
    <source>
        <dbReference type="SAM" id="SignalP"/>
    </source>
</evidence>
<dbReference type="GO" id="GO:0009279">
    <property type="term" value="C:cell outer membrane"/>
    <property type="evidence" value="ECO:0007669"/>
    <property type="project" value="UniProtKB-SubCell"/>
</dbReference>
<dbReference type="RefSeq" id="WP_263542200.1">
    <property type="nucleotide sequence ID" value="NZ_JAOVZO020000018.1"/>
</dbReference>
<dbReference type="InterPro" id="IPR010583">
    <property type="entry name" value="MipA"/>
</dbReference>
<dbReference type="PANTHER" id="PTHR38776:SF1">
    <property type="entry name" value="MLTA-INTERACTING PROTEIN-RELATED"/>
    <property type="match status" value="1"/>
</dbReference>
<feature type="chain" id="PRO_5040940588" evidence="6">
    <location>
        <begin position="19"/>
        <end position="265"/>
    </location>
</feature>
<gene>
    <name evidence="7" type="ORF">OD750_018715</name>
</gene>
<keyword evidence="5" id="KW-0998">Cell outer membrane</keyword>
<dbReference type="EMBL" id="JAOVZO020000018">
    <property type="protein sequence ID" value="MDC8014583.1"/>
    <property type="molecule type" value="Genomic_DNA"/>
</dbReference>
<evidence type="ECO:0000256" key="5">
    <source>
        <dbReference type="ARBA" id="ARBA00023237"/>
    </source>
</evidence>
<evidence type="ECO:0000313" key="7">
    <source>
        <dbReference type="EMBL" id="MDC8014583.1"/>
    </source>
</evidence>
<dbReference type="Proteomes" id="UP001139971">
    <property type="component" value="Unassembled WGS sequence"/>
</dbReference>
<evidence type="ECO:0000256" key="2">
    <source>
        <dbReference type="ARBA" id="ARBA00005722"/>
    </source>
</evidence>
<evidence type="ECO:0000256" key="3">
    <source>
        <dbReference type="ARBA" id="ARBA00022729"/>
    </source>
</evidence>
<sequence>MKFLWPVLLSGLSFGAAAQSPDADEDSPGGPPQGWQLGVAAAVFASPYAGEGSRVMPIPLVSYEGERFWFRGISAGWTVLDLGGIELAAVAKLRFDGFDVKDLGRRELARNGIDYRKLDDRAEAVDVGVAMQWRGSAGEIEAEILTDATDKSGGQEFQIQYGYPFELGQGTLTPQVGLTWQSKDMANYYYGTLPKEVARGVIDYKPGAVTIGHVGVSYFRPLGEKWSMMADVKYSRLPDEIKKSPLIEPGKNGTVGVFVGFSRAF</sequence>
<proteinExistence type="inferred from homology"/>
<evidence type="ECO:0000256" key="4">
    <source>
        <dbReference type="ARBA" id="ARBA00023136"/>
    </source>
</evidence>
<reference evidence="7" key="1">
    <citation type="submission" date="2023-02" db="EMBL/GenBank/DDBJ databases">
        <title>Tahibacter soli sp. nov. isolated from soil.</title>
        <authorList>
            <person name="Baek J.H."/>
            <person name="Lee J.K."/>
            <person name="Choi D.G."/>
            <person name="Jeon C.O."/>
        </authorList>
    </citation>
    <scope>NUCLEOTIDE SEQUENCE</scope>
    <source>
        <strain evidence="7">BL</strain>
    </source>
</reference>
<evidence type="ECO:0000256" key="1">
    <source>
        <dbReference type="ARBA" id="ARBA00004442"/>
    </source>
</evidence>
<comment type="subcellular location">
    <subcellularLocation>
        <location evidence="1">Cell outer membrane</location>
    </subcellularLocation>
</comment>
<keyword evidence="8" id="KW-1185">Reference proteome</keyword>
<evidence type="ECO:0000313" key="8">
    <source>
        <dbReference type="Proteomes" id="UP001139971"/>
    </source>
</evidence>
<organism evidence="7 8">
    <name type="scientific">Tahibacter soli</name>
    <dbReference type="NCBI Taxonomy" id="2983605"/>
    <lineage>
        <taxon>Bacteria</taxon>
        <taxon>Pseudomonadati</taxon>
        <taxon>Pseudomonadota</taxon>
        <taxon>Gammaproteobacteria</taxon>
        <taxon>Lysobacterales</taxon>
        <taxon>Rhodanobacteraceae</taxon>
        <taxon>Tahibacter</taxon>
    </lineage>
</organism>
<keyword evidence="4" id="KW-0472">Membrane</keyword>
<comment type="similarity">
    <text evidence="2">Belongs to the MipA/OmpV family.</text>
</comment>
<feature type="signal peptide" evidence="6">
    <location>
        <begin position="1"/>
        <end position="18"/>
    </location>
</feature>
<dbReference type="AlphaFoldDB" id="A0A9X3YPJ1"/>
<accession>A0A9X3YPJ1</accession>
<name>A0A9X3YPJ1_9GAMM</name>
<dbReference type="PANTHER" id="PTHR38776">
    <property type="entry name" value="MLTA-INTERACTING PROTEIN-RELATED"/>
    <property type="match status" value="1"/>
</dbReference>